<sequence length="143" mass="15433">MYRNAVQPVPVMPSLGSLRADLIRGLHTSGRNFESPFGQAMRAVIADAGVAPVPPTDDQRPIESVLLCLRHAYDRADPLIDGLRFTIPPHDIPAPVINLGPQMASLDFLSNGVASSDNRVEQIVDDIWLPVLAHHAGGRADDV</sequence>
<protein>
    <submittedName>
        <fullName evidence="1">Uncharacterized protein</fullName>
    </submittedName>
</protein>
<organism evidence="1 2">
    <name type="scientific">Nocardioides lianchengensis</name>
    <dbReference type="NCBI Taxonomy" id="1045774"/>
    <lineage>
        <taxon>Bacteria</taxon>
        <taxon>Bacillati</taxon>
        <taxon>Actinomycetota</taxon>
        <taxon>Actinomycetes</taxon>
        <taxon>Propionibacteriales</taxon>
        <taxon>Nocardioidaceae</taxon>
        <taxon>Nocardioides</taxon>
    </lineage>
</organism>
<name>A0A1G6TK29_9ACTN</name>
<keyword evidence="2" id="KW-1185">Reference proteome</keyword>
<reference evidence="1 2" key="1">
    <citation type="submission" date="2016-10" db="EMBL/GenBank/DDBJ databases">
        <authorList>
            <person name="de Groot N.N."/>
        </authorList>
    </citation>
    <scope>NUCLEOTIDE SEQUENCE [LARGE SCALE GENOMIC DNA]</scope>
    <source>
        <strain evidence="1 2">CGMCC 4.6858</strain>
    </source>
</reference>
<dbReference type="AlphaFoldDB" id="A0A1G6TK29"/>
<evidence type="ECO:0000313" key="1">
    <source>
        <dbReference type="EMBL" id="SDD29224.1"/>
    </source>
</evidence>
<evidence type="ECO:0000313" key="2">
    <source>
        <dbReference type="Proteomes" id="UP000199034"/>
    </source>
</evidence>
<dbReference type="EMBL" id="FMZM01000007">
    <property type="protein sequence ID" value="SDD29224.1"/>
    <property type="molecule type" value="Genomic_DNA"/>
</dbReference>
<proteinExistence type="predicted"/>
<accession>A0A1G6TK29</accession>
<gene>
    <name evidence="1" type="ORF">SAMN05421872_107100</name>
</gene>
<dbReference type="Proteomes" id="UP000199034">
    <property type="component" value="Unassembled WGS sequence"/>
</dbReference>